<evidence type="ECO:0000256" key="6">
    <source>
        <dbReference type="SAM" id="MobiDB-lite"/>
    </source>
</evidence>
<keyword evidence="4" id="KW-0238">DNA-binding</keyword>
<dbReference type="InterPro" id="IPR025662">
    <property type="entry name" value="Sigma_54_int_dom_ATP-bd_1"/>
</dbReference>
<proteinExistence type="predicted"/>
<dbReference type="GO" id="GO:0006355">
    <property type="term" value="P:regulation of DNA-templated transcription"/>
    <property type="evidence" value="ECO:0007669"/>
    <property type="project" value="InterPro"/>
</dbReference>
<evidence type="ECO:0000256" key="2">
    <source>
        <dbReference type="ARBA" id="ARBA00022840"/>
    </source>
</evidence>
<keyword evidence="5" id="KW-0804">Transcription</keyword>
<dbReference type="InterPro" id="IPR009057">
    <property type="entry name" value="Homeodomain-like_sf"/>
</dbReference>
<keyword evidence="2" id="KW-0067">ATP-binding</keyword>
<organism evidence="8 9">
    <name type="scientific">Pelobacter propionicus (strain DSM 2379 / NBRC 103807 / OttBd1)</name>
    <dbReference type="NCBI Taxonomy" id="338966"/>
    <lineage>
        <taxon>Bacteria</taxon>
        <taxon>Pseudomonadati</taxon>
        <taxon>Thermodesulfobacteriota</taxon>
        <taxon>Desulfuromonadia</taxon>
        <taxon>Desulfuromonadales</taxon>
        <taxon>Desulfuromonadaceae</taxon>
        <taxon>Pelobacter</taxon>
    </lineage>
</organism>
<dbReference type="InterPro" id="IPR003018">
    <property type="entry name" value="GAF"/>
</dbReference>
<feature type="region of interest" description="Disordered" evidence="6">
    <location>
        <begin position="591"/>
        <end position="619"/>
    </location>
</feature>
<feature type="domain" description="Sigma-54 factor interaction" evidence="7">
    <location>
        <begin position="349"/>
        <end position="569"/>
    </location>
</feature>
<evidence type="ECO:0000313" key="8">
    <source>
        <dbReference type="EMBL" id="ABK99171.1"/>
    </source>
</evidence>
<dbReference type="FunFam" id="3.40.50.300:FF:000006">
    <property type="entry name" value="DNA-binding transcriptional regulator NtrC"/>
    <property type="match status" value="1"/>
</dbReference>
<dbReference type="Pfam" id="PF02954">
    <property type="entry name" value="HTH_8"/>
    <property type="match status" value="1"/>
</dbReference>
<evidence type="ECO:0000259" key="7">
    <source>
        <dbReference type="PROSITE" id="PS50045"/>
    </source>
</evidence>
<dbReference type="SUPFAM" id="SSF55781">
    <property type="entry name" value="GAF domain-like"/>
    <property type="match status" value="1"/>
</dbReference>
<dbReference type="Gene3D" id="3.40.50.300">
    <property type="entry name" value="P-loop containing nucleotide triphosphate hydrolases"/>
    <property type="match status" value="1"/>
</dbReference>
<dbReference type="eggNOG" id="COG3284">
    <property type="taxonomic scope" value="Bacteria"/>
</dbReference>
<dbReference type="PANTHER" id="PTHR32071">
    <property type="entry name" value="TRANSCRIPTIONAL REGULATORY PROTEIN"/>
    <property type="match status" value="1"/>
</dbReference>
<dbReference type="Pfam" id="PF25601">
    <property type="entry name" value="AAA_lid_14"/>
    <property type="match status" value="1"/>
</dbReference>
<dbReference type="SMART" id="SM00382">
    <property type="entry name" value="AAA"/>
    <property type="match status" value="1"/>
</dbReference>
<dbReference type="Gene3D" id="1.10.10.60">
    <property type="entry name" value="Homeodomain-like"/>
    <property type="match status" value="1"/>
</dbReference>
<dbReference type="InterPro" id="IPR025943">
    <property type="entry name" value="Sigma_54_int_dom_ATP-bd_2"/>
</dbReference>
<dbReference type="CDD" id="cd00009">
    <property type="entry name" value="AAA"/>
    <property type="match status" value="1"/>
</dbReference>
<dbReference type="AlphaFoldDB" id="A1APA1"/>
<dbReference type="Pfam" id="PF00158">
    <property type="entry name" value="Sigma54_activat"/>
    <property type="match status" value="1"/>
</dbReference>
<reference evidence="8 9" key="1">
    <citation type="submission" date="2006-10" db="EMBL/GenBank/DDBJ databases">
        <title>Complete sequence of chromosome of Pelobacter propionicus DSM 2379.</title>
        <authorList>
            <consortium name="US DOE Joint Genome Institute"/>
            <person name="Copeland A."/>
            <person name="Lucas S."/>
            <person name="Lapidus A."/>
            <person name="Barry K."/>
            <person name="Detter J.C."/>
            <person name="Glavina del Rio T."/>
            <person name="Hammon N."/>
            <person name="Israni S."/>
            <person name="Dalin E."/>
            <person name="Tice H."/>
            <person name="Pitluck S."/>
            <person name="Saunders E."/>
            <person name="Brettin T."/>
            <person name="Bruce D."/>
            <person name="Han C."/>
            <person name="Tapia R."/>
            <person name="Schmutz J."/>
            <person name="Larimer F."/>
            <person name="Land M."/>
            <person name="Hauser L."/>
            <person name="Kyrpides N."/>
            <person name="Kim E."/>
            <person name="Lovley D."/>
            <person name="Richardson P."/>
        </authorList>
    </citation>
    <scope>NUCLEOTIDE SEQUENCE [LARGE SCALE GENOMIC DNA]</scope>
    <source>
        <strain evidence="9">DSM 2379 / NBRC 103807 / OttBd1</strain>
    </source>
</reference>
<evidence type="ECO:0000313" key="9">
    <source>
        <dbReference type="Proteomes" id="UP000006732"/>
    </source>
</evidence>
<dbReference type="Gene3D" id="1.10.8.60">
    <property type="match status" value="1"/>
</dbReference>
<dbReference type="PRINTS" id="PR01590">
    <property type="entry name" value="HTHFIS"/>
</dbReference>
<dbReference type="Pfam" id="PF01590">
    <property type="entry name" value="GAF"/>
    <property type="match status" value="1"/>
</dbReference>
<dbReference type="Gene3D" id="3.30.450.40">
    <property type="match status" value="1"/>
</dbReference>
<dbReference type="InterPro" id="IPR029016">
    <property type="entry name" value="GAF-like_dom_sf"/>
</dbReference>
<dbReference type="PANTHER" id="PTHR32071:SF77">
    <property type="entry name" value="TRANSCRIPTIONAL REGULATORY PROTEIN"/>
    <property type="match status" value="1"/>
</dbReference>
<keyword evidence="3" id="KW-0805">Transcription regulation</keyword>
<evidence type="ECO:0000256" key="4">
    <source>
        <dbReference type="ARBA" id="ARBA00023125"/>
    </source>
</evidence>
<gene>
    <name evidence="8" type="ordered locus">Ppro_1556</name>
</gene>
<evidence type="ECO:0000256" key="5">
    <source>
        <dbReference type="ARBA" id="ARBA00023163"/>
    </source>
</evidence>
<evidence type="ECO:0000256" key="1">
    <source>
        <dbReference type="ARBA" id="ARBA00022741"/>
    </source>
</evidence>
<dbReference type="STRING" id="338966.Ppro_1556"/>
<dbReference type="OrthoDB" id="9814761at2"/>
<dbReference type="HOGENOM" id="CLU_000445_8_12_7"/>
<dbReference type="InterPro" id="IPR002197">
    <property type="entry name" value="HTH_Fis"/>
</dbReference>
<sequence length="657" mass="73025">MNKFPLVSLVKIKRARNFFFNQGAVPPGLVPEFIVRSWQRSLINGVPVDDESREIPLLTGRELTCAKEESRDLLNHSLPVMENLYEQIIHTSSKVLLADASGVVLHSYGDPDFLGRTRKVSLLPGGIWSEGIRGTNAIGTSLVEQEPVVVHSAEHFIASNHFLTCSASPIFDPFGRIMGVLDVSGDGRVHQPHTMALVRISVQQIENQMFSCGFEHDLVLHFHVRPEFVGTMYEGIAVFSQDGKFLAANRNALQHLEMDRYQAESHCFSSLFNSPLAAIFDQPGQFPRPVQQLRTCTGITIYCRGKTRLINTSKIPLVMGKPVSASPAPLGDAERKPLLEELELGDLGMQKLIARARKVLGHDIPVLLEGESGTGKELFARAMHYSSSRRGGPFVALNCAALPEGLIESELFGYQEGAFTGAKRKGYSGKIRQADGGTLFLDEIGDMPLLFQARLLRVLQERSVSPLGGAELYQVDFALICATNRRMRQEVEAGRFREDLYYRLNGLLITLPRLRQRMDRLELARTIIAGLVPFGRTVTMSKGVMTLFENHPWPGNIRQMHSVLRTAVALLGYDSEITVDHLPEDFMEQSSLQADASPLREPDAQRLLSPPQGTSLENMEKNAIRDAVRECRGNMAAAARRLGISRNTLYRKMQALS</sequence>
<protein>
    <submittedName>
        <fullName evidence="8">GAF modulated sigma54 specific transcriptional regulator, Fis family</fullName>
    </submittedName>
</protein>
<dbReference type="PROSITE" id="PS50045">
    <property type="entry name" value="SIGMA54_INTERACT_4"/>
    <property type="match status" value="1"/>
</dbReference>
<dbReference type="Proteomes" id="UP000006732">
    <property type="component" value="Chromosome"/>
</dbReference>
<evidence type="ECO:0000256" key="3">
    <source>
        <dbReference type="ARBA" id="ARBA00023015"/>
    </source>
</evidence>
<dbReference type="InterPro" id="IPR058031">
    <property type="entry name" value="AAA_lid_NorR"/>
</dbReference>
<keyword evidence="9" id="KW-1185">Reference proteome</keyword>
<dbReference type="PROSITE" id="PS00676">
    <property type="entry name" value="SIGMA54_INTERACT_2"/>
    <property type="match status" value="1"/>
</dbReference>
<dbReference type="InterPro" id="IPR027417">
    <property type="entry name" value="P-loop_NTPase"/>
</dbReference>
<dbReference type="SUPFAM" id="SSF52540">
    <property type="entry name" value="P-loop containing nucleoside triphosphate hydrolases"/>
    <property type="match status" value="1"/>
</dbReference>
<dbReference type="KEGG" id="ppd:Ppro_1556"/>
<dbReference type="SUPFAM" id="SSF46689">
    <property type="entry name" value="Homeodomain-like"/>
    <property type="match status" value="1"/>
</dbReference>
<dbReference type="PROSITE" id="PS00675">
    <property type="entry name" value="SIGMA54_INTERACT_1"/>
    <property type="match status" value="1"/>
</dbReference>
<dbReference type="InterPro" id="IPR002078">
    <property type="entry name" value="Sigma_54_int"/>
</dbReference>
<dbReference type="GO" id="GO:0043565">
    <property type="term" value="F:sequence-specific DNA binding"/>
    <property type="evidence" value="ECO:0007669"/>
    <property type="project" value="InterPro"/>
</dbReference>
<dbReference type="EMBL" id="CP000482">
    <property type="protein sequence ID" value="ABK99171.1"/>
    <property type="molecule type" value="Genomic_DNA"/>
</dbReference>
<dbReference type="RefSeq" id="WP_011735461.1">
    <property type="nucleotide sequence ID" value="NC_008609.1"/>
</dbReference>
<accession>A1APA1</accession>
<keyword evidence="1" id="KW-0547">Nucleotide-binding</keyword>
<dbReference type="InterPro" id="IPR003593">
    <property type="entry name" value="AAA+_ATPase"/>
</dbReference>
<dbReference type="GO" id="GO:0005524">
    <property type="term" value="F:ATP binding"/>
    <property type="evidence" value="ECO:0007669"/>
    <property type="project" value="UniProtKB-KW"/>
</dbReference>
<name>A1APA1_PELPD</name>